<dbReference type="InterPro" id="IPR039366">
    <property type="entry name" value="Pilotin"/>
</dbReference>
<organism evidence="2 3">
    <name type="scientific">Pseudochrobactrum asaccharolyticum</name>
    <dbReference type="NCBI Taxonomy" id="354351"/>
    <lineage>
        <taxon>Bacteria</taxon>
        <taxon>Pseudomonadati</taxon>
        <taxon>Pseudomonadota</taxon>
        <taxon>Alphaproteobacteria</taxon>
        <taxon>Hyphomicrobiales</taxon>
        <taxon>Brucellaceae</taxon>
        <taxon>Pseudochrobactrum</taxon>
    </lineage>
</organism>
<proteinExistence type="predicted"/>
<dbReference type="Proteomes" id="UP000252893">
    <property type="component" value="Unassembled WGS sequence"/>
</dbReference>
<dbReference type="InterPro" id="IPR038670">
    <property type="entry name" value="HslJ-like_sf"/>
</dbReference>
<evidence type="ECO:0000259" key="1">
    <source>
        <dbReference type="Pfam" id="PF03724"/>
    </source>
</evidence>
<evidence type="ECO:0000313" key="3">
    <source>
        <dbReference type="Proteomes" id="UP000252893"/>
    </source>
</evidence>
<dbReference type="Pfam" id="PF03724">
    <property type="entry name" value="META"/>
    <property type="match status" value="1"/>
</dbReference>
<comment type="caution">
    <text evidence="2">The sequence shown here is derived from an EMBL/GenBank/DDBJ whole genome shotgun (WGS) entry which is preliminary data.</text>
</comment>
<name>A0A366E9T0_9HYPH</name>
<dbReference type="InterPro" id="IPR053196">
    <property type="entry name" value="Lipoprotein_YbaY-like"/>
</dbReference>
<keyword evidence="2" id="KW-0449">Lipoprotein</keyword>
<feature type="domain" description="DUF306" evidence="1">
    <location>
        <begin position="155"/>
        <end position="260"/>
    </location>
</feature>
<sequence length="264" mass="28382">MLIGKARIIAASLVGLAVLGGSVLILSSAMPTQSIASEKSIRGTVMYRERIALPPEATLTVQLQDVSLADAPAKIIAEQQLTTIPSAPIPFELKFDSSKLEAGHTYALQARISAGDTLWFINDTRHEFNPEQFKNPYEIRVVNVRNNAAVQTPLTLENHQWLTEDIRGAGVIDTAQTTLSISPTGEVSGSGGCNGYFGKATITGEALSFGTIGSTFMQCPPALMDQETKFLDVLKQTRQFNISNGKLYLLGDNGQELARLASNG</sequence>
<dbReference type="RefSeq" id="WP_113942759.1">
    <property type="nucleotide sequence ID" value="NZ_JBHEEG010000003.1"/>
</dbReference>
<dbReference type="Gene3D" id="2.40.128.270">
    <property type="match status" value="1"/>
</dbReference>
<dbReference type="Pfam" id="PF09619">
    <property type="entry name" value="YscW"/>
    <property type="match status" value="1"/>
</dbReference>
<reference evidence="2 3" key="1">
    <citation type="submission" date="2018-06" db="EMBL/GenBank/DDBJ databases">
        <title>Genomic Encyclopedia of Type Strains, Phase IV (KMG-IV): sequencing the most valuable type-strain genomes for metagenomic binning, comparative biology and taxonomic classification.</title>
        <authorList>
            <person name="Goeker M."/>
        </authorList>
    </citation>
    <scope>NUCLEOTIDE SEQUENCE [LARGE SCALE GENOMIC DNA]</scope>
    <source>
        <strain evidence="2 3">DSM 25619</strain>
    </source>
</reference>
<dbReference type="PANTHER" id="PTHR38013:SF1">
    <property type="entry name" value="GLYCOPROTEIN_POLYSACCHARIDE METABOLISM"/>
    <property type="match status" value="1"/>
</dbReference>
<dbReference type="OrthoDB" id="9809132at2"/>
<protein>
    <submittedName>
        <fullName evidence="2">Putative lipoprotein</fullName>
    </submittedName>
</protein>
<dbReference type="AlphaFoldDB" id="A0A366E9T0"/>
<accession>A0A366E9T0</accession>
<gene>
    <name evidence="2" type="ORF">DFR47_101446</name>
</gene>
<dbReference type="EMBL" id="QNRH01000001">
    <property type="protein sequence ID" value="RBO98845.1"/>
    <property type="molecule type" value="Genomic_DNA"/>
</dbReference>
<keyword evidence="3" id="KW-1185">Reference proteome</keyword>
<dbReference type="PANTHER" id="PTHR38013">
    <property type="entry name" value="GLYCOPROTEIN/POLYSACCHARIDE METABOLISM"/>
    <property type="match status" value="1"/>
</dbReference>
<dbReference type="InterPro" id="IPR005184">
    <property type="entry name" value="DUF306_Meta_HslJ"/>
</dbReference>
<evidence type="ECO:0000313" key="2">
    <source>
        <dbReference type="EMBL" id="RBO98845.1"/>
    </source>
</evidence>